<evidence type="ECO:0000313" key="4">
    <source>
        <dbReference type="Proteomes" id="UP000054937"/>
    </source>
</evidence>
<feature type="transmembrane region" description="Helical" evidence="2">
    <location>
        <begin position="135"/>
        <end position="156"/>
    </location>
</feature>
<dbReference type="Pfam" id="PF13516">
    <property type="entry name" value="LRR_6"/>
    <property type="match status" value="1"/>
</dbReference>
<evidence type="ECO:0000256" key="1">
    <source>
        <dbReference type="SAM" id="Coils"/>
    </source>
</evidence>
<protein>
    <recommendedName>
        <fullName evidence="5">Transmembrane protein</fullName>
    </recommendedName>
</protein>
<dbReference type="InterPro" id="IPR032675">
    <property type="entry name" value="LRR_dom_sf"/>
</dbReference>
<dbReference type="Proteomes" id="UP000054937">
    <property type="component" value="Unassembled WGS sequence"/>
</dbReference>
<dbReference type="EMBL" id="LDAU01000057">
    <property type="protein sequence ID" value="KRX08934.1"/>
    <property type="molecule type" value="Genomic_DNA"/>
</dbReference>
<keyword evidence="2" id="KW-1133">Transmembrane helix</keyword>
<feature type="coiled-coil region" evidence="1">
    <location>
        <begin position="1"/>
        <end position="68"/>
    </location>
</feature>
<organism evidence="3 4">
    <name type="scientific">Pseudocohnilembus persalinus</name>
    <name type="common">Ciliate</name>
    <dbReference type="NCBI Taxonomy" id="266149"/>
    <lineage>
        <taxon>Eukaryota</taxon>
        <taxon>Sar</taxon>
        <taxon>Alveolata</taxon>
        <taxon>Ciliophora</taxon>
        <taxon>Intramacronucleata</taxon>
        <taxon>Oligohymenophorea</taxon>
        <taxon>Scuticociliatia</taxon>
        <taxon>Philasterida</taxon>
        <taxon>Pseudocohnilembidae</taxon>
        <taxon>Pseudocohnilembus</taxon>
    </lineage>
</organism>
<keyword evidence="2" id="KW-0812">Transmembrane</keyword>
<dbReference type="AlphaFoldDB" id="A0A0V0R342"/>
<accession>A0A0V0R342</accession>
<dbReference type="Gene3D" id="3.80.10.10">
    <property type="entry name" value="Ribonuclease Inhibitor"/>
    <property type="match status" value="1"/>
</dbReference>
<dbReference type="SUPFAM" id="SSF52047">
    <property type="entry name" value="RNI-like"/>
    <property type="match status" value="1"/>
</dbReference>
<keyword evidence="2" id="KW-0472">Membrane</keyword>
<proteinExistence type="predicted"/>
<reference evidence="3 4" key="1">
    <citation type="journal article" date="2015" name="Sci. Rep.">
        <title>Genome of the facultative scuticociliatosis pathogen Pseudocohnilembus persalinus provides insight into its virulence through horizontal gene transfer.</title>
        <authorList>
            <person name="Xiong J."/>
            <person name="Wang G."/>
            <person name="Cheng J."/>
            <person name="Tian M."/>
            <person name="Pan X."/>
            <person name="Warren A."/>
            <person name="Jiang C."/>
            <person name="Yuan D."/>
            <person name="Miao W."/>
        </authorList>
    </citation>
    <scope>NUCLEOTIDE SEQUENCE [LARGE SCALE GENOMIC DNA]</scope>
    <source>
        <strain evidence="3">36N120E</strain>
    </source>
</reference>
<keyword evidence="4" id="KW-1185">Reference proteome</keyword>
<sequence length="382" mass="45032">MKQLQKERERLLKEIDQKQENLQQNHAKQIQDFFDQNQQEQQEQIKQYKEQQNQSKIKENQIDELCLNRQQQLEKAKKNLDLKKIYPQKDTTVQIIDKKKEYLDLEKYEDKEEKEEKIKVAKKQKNMKKNKNKTIIVKLILVILLILLPSFIGYHIGFQIDQNDKNDQSIQNDQNDLNIQNDQNDLNIQNDQNDKNEQSVLNISFKNKGYNEISDIGVEYISQAIKELKNLSQLSINLGSNLISDKFIGYHIGFQIDQNDKNDQSIQNDQNDLNIQNDQNDLNIQNDQNDKNEQSVLNISFKNKGESQISDKGAEYISQAIKELKNLSQLNINLRWNQISDKGAEYISQAIKELKNLSQLDLYLRYKEKNQKGHINVLLRQD</sequence>
<evidence type="ECO:0000313" key="3">
    <source>
        <dbReference type="EMBL" id="KRX08934.1"/>
    </source>
</evidence>
<keyword evidence="1" id="KW-0175">Coiled coil</keyword>
<evidence type="ECO:0008006" key="5">
    <source>
        <dbReference type="Google" id="ProtNLM"/>
    </source>
</evidence>
<comment type="caution">
    <text evidence="3">The sequence shown here is derived from an EMBL/GenBank/DDBJ whole genome shotgun (WGS) entry which is preliminary data.</text>
</comment>
<name>A0A0V0R342_PSEPJ</name>
<gene>
    <name evidence="3" type="ORF">PPERSA_09038</name>
</gene>
<evidence type="ECO:0000256" key="2">
    <source>
        <dbReference type="SAM" id="Phobius"/>
    </source>
</evidence>
<dbReference type="InParanoid" id="A0A0V0R342"/>
<dbReference type="InterPro" id="IPR001611">
    <property type="entry name" value="Leu-rich_rpt"/>
</dbReference>